<gene>
    <name evidence="2" type="ORF">JENST_77</name>
</gene>
<dbReference type="Gene3D" id="1.10.530.10">
    <property type="match status" value="1"/>
</dbReference>
<dbReference type="InterPro" id="IPR008258">
    <property type="entry name" value="Transglycosylase_SLT_dom_1"/>
</dbReference>
<evidence type="ECO:0000313" key="2">
    <source>
        <dbReference type="EMBL" id="ALA07206.1"/>
    </source>
</evidence>
<dbReference type="GeneID" id="26626025"/>
<dbReference type="KEGG" id="vg:26626025"/>
<dbReference type="Proteomes" id="UP000208104">
    <property type="component" value="Segment"/>
</dbReference>
<dbReference type="RefSeq" id="YP_009199138.1">
    <property type="nucleotide sequence ID" value="NC_028805.1"/>
</dbReference>
<dbReference type="PROSITE" id="PS51257">
    <property type="entry name" value="PROKAR_LIPOPROTEIN"/>
    <property type="match status" value="1"/>
</dbReference>
<dbReference type="PANTHER" id="PTHR37423:SF2">
    <property type="entry name" value="MEMBRANE-BOUND LYTIC MUREIN TRANSGLYCOSYLASE C"/>
    <property type="match status" value="1"/>
</dbReference>
<dbReference type="SUPFAM" id="SSF53955">
    <property type="entry name" value="Lysozyme-like"/>
    <property type="match status" value="1"/>
</dbReference>
<dbReference type="InterPro" id="IPR023346">
    <property type="entry name" value="Lysozyme-like_dom_sf"/>
</dbReference>
<dbReference type="Pfam" id="PF01464">
    <property type="entry name" value="SLT"/>
    <property type="match status" value="1"/>
</dbReference>
<proteinExistence type="predicted"/>
<name>A0A0K2CN55_9CAUD</name>
<organism evidence="2 3">
    <name type="scientific">Brevibacillus phage Jenst</name>
    <dbReference type="NCBI Taxonomy" id="1691954"/>
    <lineage>
        <taxon>Viruses</taxon>
        <taxon>Duplodnaviria</taxon>
        <taxon>Heunggongvirae</taxon>
        <taxon>Uroviricota</taxon>
        <taxon>Caudoviricetes</taxon>
        <taxon>Jenstvirus</taxon>
        <taxon>Jenstvirus jenst</taxon>
    </lineage>
</organism>
<accession>A0A0K2CN55</accession>
<dbReference type="EMBL" id="KT151955">
    <property type="protein sequence ID" value="ALA07206.1"/>
    <property type="molecule type" value="Genomic_DNA"/>
</dbReference>
<protein>
    <submittedName>
        <fullName evidence="2">Putative transglycosylase</fullName>
    </submittedName>
</protein>
<feature type="domain" description="Transglycosylase SLT" evidence="1">
    <location>
        <begin position="95"/>
        <end position="191"/>
    </location>
</feature>
<reference evidence="2 3" key="1">
    <citation type="journal article" date="2015" name="Genome Announc.">
        <title>Genome Sequences of Five Additional Brevibacillus laterosporus Bacteriophages.</title>
        <authorList>
            <person name="Merrill B.D."/>
            <person name="Berg J.A."/>
            <person name="Graves K.A."/>
            <person name="Ward A.T."/>
            <person name="Hilton J.A."/>
            <person name="Wake B.N."/>
            <person name="Grose J.H."/>
            <person name="Breakwell D.P."/>
            <person name="Burnett S.H."/>
        </authorList>
    </citation>
    <scope>NUCLEOTIDE SEQUENCE [LARGE SCALE GENOMIC DNA]</scope>
</reference>
<sequence length="210" mass="23130">MKKLMTTVAIAMTITACSPQEEVKPQATATKSVLKVGPLVSRGNEKESPKAIQEAVVQPKPAPVKQIPAIEQNIANHLVKHKVAKGTAKEWASFILKYSEAYGVDPYTILAMIQVETGRTFNPNLVGRANDVGLLQVRPKTQEYMGIKGDRKNPRVSIEIGCKYLAYNQKRFGKDLGIVAYNQGEGNVSRGTYNTRYLTLVKKALATIDR</sequence>
<evidence type="ECO:0000259" key="1">
    <source>
        <dbReference type="Pfam" id="PF01464"/>
    </source>
</evidence>
<keyword evidence="3" id="KW-1185">Reference proteome</keyword>
<dbReference type="PANTHER" id="PTHR37423">
    <property type="entry name" value="SOLUBLE LYTIC MUREIN TRANSGLYCOSYLASE-RELATED"/>
    <property type="match status" value="1"/>
</dbReference>
<evidence type="ECO:0000313" key="3">
    <source>
        <dbReference type="Proteomes" id="UP000208104"/>
    </source>
</evidence>